<protein>
    <recommendedName>
        <fullName evidence="3">Methyltransferase domain-containing protein</fullName>
    </recommendedName>
</protein>
<organism>
    <name type="scientific">Pyricularia oryzae (strain P131)</name>
    <name type="common">Rice blast fungus</name>
    <name type="synonym">Magnaporthe oryzae</name>
    <dbReference type="NCBI Taxonomy" id="1143193"/>
    <lineage>
        <taxon>Eukaryota</taxon>
        <taxon>Fungi</taxon>
        <taxon>Dikarya</taxon>
        <taxon>Ascomycota</taxon>
        <taxon>Pezizomycotina</taxon>
        <taxon>Sordariomycetes</taxon>
        <taxon>Sordariomycetidae</taxon>
        <taxon>Magnaporthales</taxon>
        <taxon>Pyriculariaceae</taxon>
        <taxon>Pyricularia</taxon>
    </lineage>
</organism>
<dbReference type="InterPro" id="IPR029063">
    <property type="entry name" value="SAM-dependent_MTases_sf"/>
</dbReference>
<reference evidence="2" key="1">
    <citation type="journal article" date="2012" name="PLoS Genet.">
        <title>Comparative analysis of the genomes of two field isolates of the rice blast fungus Magnaporthe oryzae.</title>
        <authorList>
            <person name="Xue M."/>
            <person name="Yang J."/>
            <person name="Li Z."/>
            <person name="Hu S."/>
            <person name="Yao N."/>
            <person name="Dean R.A."/>
            <person name="Zhao W."/>
            <person name="Shen M."/>
            <person name="Zhang H."/>
            <person name="Li C."/>
            <person name="Liu L."/>
            <person name="Cao L."/>
            <person name="Xu X."/>
            <person name="Xing Y."/>
            <person name="Hsiang T."/>
            <person name="Zhang Z."/>
            <person name="Xu J.R."/>
            <person name="Peng Y.L."/>
        </authorList>
    </citation>
    <scope>NUCLEOTIDE SEQUENCE [LARGE SCALE GENOMIC DNA]</scope>
    <source>
        <strain evidence="2">P131</strain>
    </source>
</reference>
<name>L7JAL7_PYRO1</name>
<gene>
    <name evidence="2" type="ORF">OOW_P131scaffold00513g3</name>
</gene>
<dbReference type="EMBL" id="JH795354">
    <property type="protein sequence ID" value="ELQ65247.1"/>
    <property type="molecule type" value="Genomic_DNA"/>
</dbReference>
<evidence type="ECO:0000256" key="1">
    <source>
        <dbReference type="SAM" id="MobiDB-lite"/>
    </source>
</evidence>
<dbReference type="SUPFAM" id="SSF53335">
    <property type="entry name" value="S-adenosyl-L-methionine-dependent methyltransferases"/>
    <property type="match status" value="1"/>
</dbReference>
<accession>L7JAL7</accession>
<evidence type="ECO:0008006" key="3">
    <source>
        <dbReference type="Google" id="ProtNLM"/>
    </source>
</evidence>
<dbReference type="Gene3D" id="3.40.50.150">
    <property type="entry name" value="Vaccinia Virus protein VP39"/>
    <property type="match status" value="1"/>
</dbReference>
<feature type="region of interest" description="Disordered" evidence="1">
    <location>
        <begin position="1"/>
        <end position="21"/>
    </location>
</feature>
<sequence length="416" mass="46241">MIEAGTGNDQDYSNSPVNARPSAASRSSCAMATNVGVAQPQVAVVWPRDGSGRLMCEAQMRPALRIAPSRFVVVTDGGKPWMERIFQNREVYQTPAHADHSASYGDPWSLLISPWNPSGAFNLRLWTAPHKTELESLDIFNQLFKQVLEGKLHTDTARFEGNSRVLDLGCGSGLWVVSMAQELDSTLSSIVGVYNHIMPEKVCEILFHPLRENSHVRTPRCPLNLAVVLPINDWQSNDSDKTIGRWFNIALTNIILPMSFSPLCKASDLSRPTVGTVKDHLQWDAFDLIDGLLFYSILDETSEVLLGHTTPASATRLSQKLKALSGVDCSSALEGLLHQLSSRRSEVSHKQFNVPMQPVLDFTHPALDKYFEDVKITSHTAAKQQNSEIFREATHWHNSKNTLSEIHCKALDESTK</sequence>
<proteinExistence type="predicted"/>
<dbReference type="AlphaFoldDB" id="L7JAL7"/>
<evidence type="ECO:0000313" key="2">
    <source>
        <dbReference type="EMBL" id="ELQ65247.1"/>
    </source>
</evidence>